<dbReference type="GO" id="GO:0016787">
    <property type="term" value="F:hydrolase activity"/>
    <property type="evidence" value="ECO:0007669"/>
    <property type="project" value="UniProtKB-KW"/>
</dbReference>
<evidence type="ECO:0000259" key="1">
    <source>
        <dbReference type="Pfam" id="PF12697"/>
    </source>
</evidence>
<proteinExistence type="predicted"/>
<dbReference type="AlphaFoldDB" id="T1CFY8"/>
<keyword evidence="2" id="KW-0378">Hydrolase</keyword>
<dbReference type="EMBL" id="AUZY01004099">
    <property type="protein sequence ID" value="EQD65139.1"/>
    <property type="molecule type" value="Genomic_DNA"/>
</dbReference>
<accession>T1CFY8</accession>
<dbReference type="InterPro" id="IPR050266">
    <property type="entry name" value="AB_hydrolase_sf"/>
</dbReference>
<feature type="domain" description="AB hydrolase-1" evidence="1">
    <location>
        <begin position="3"/>
        <end position="198"/>
    </location>
</feature>
<name>T1CFY8_9ZZZZ</name>
<sequence>MALLLPGYGLGKATLLPYALLLAQKGFVSVLVDLPGQGDSGGRHIGYGFLEAGYMKALTRYLYRRDRVCGQLILIGLSYGAAVALDDAALHPRHLTEVVAIAPFARIVPTIARYAQRYVDDAIPARRLLAAIRLAEHTLGYRFSTHDPLRMVPKIRAKVIYVVGANDQLTPLSAVKRLVRQTPNARLVVEPALGHESLITDTELLCSVVASLLDDHTRQPL</sequence>
<dbReference type="Gene3D" id="3.40.50.1820">
    <property type="entry name" value="alpha/beta hydrolase"/>
    <property type="match status" value="1"/>
</dbReference>
<dbReference type="PANTHER" id="PTHR43798">
    <property type="entry name" value="MONOACYLGLYCEROL LIPASE"/>
    <property type="match status" value="1"/>
</dbReference>
<reference evidence="2" key="1">
    <citation type="submission" date="2013-08" db="EMBL/GenBank/DDBJ databases">
        <authorList>
            <person name="Mendez C."/>
            <person name="Richter M."/>
            <person name="Ferrer M."/>
            <person name="Sanchez J."/>
        </authorList>
    </citation>
    <scope>NUCLEOTIDE SEQUENCE</scope>
</reference>
<dbReference type="InterPro" id="IPR029058">
    <property type="entry name" value="AB_hydrolase_fold"/>
</dbReference>
<gene>
    <name evidence="2" type="ORF">B1B_06472</name>
</gene>
<dbReference type="SUPFAM" id="SSF53474">
    <property type="entry name" value="alpha/beta-Hydrolases"/>
    <property type="match status" value="1"/>
</dbReference>
<protein>
    <submittedName>
        <fullName evidence="2">Hydrolase, alpha/beta fold family</fullName>
    </submittedName>
</protein>
<reference evidence="2" key="2">
    <citation type="journal article" date="2014" name="ISME J.">
        <title>Microbial stratification in low pH oxic and suboxic macroscopic growths along an acid mine drainage.</title>
        <authorList>
            <person name="Mendez-Garcia C."/>
            <person name="Mesa V."/>
            <person name="Sprenger R.R."/>
            <person name="Richter M."/>
            <person name="Diez M.S."/>
            <person name="Solano J."/>
            <person name="Bargiela R."/>
            <person name="Golyshina O.V."/>
            <person name="Manteca A."/>
            <person name="Ramos J.L."/>
            <person name="Gallego J.R."/>
            <person name="Llorente I."/>
            <person name="Martins Dos Santos V.A."/>
            <person name="Jensen O.N."/>
            <person name="Pelaez A.I."/>
            <person name="Sanchez J."/>
            <person name="Ferrer M."/>
        </authorList>
    </citation>
    <scope>NUCLEOTIDE SEQUENCE</scope>
</reference>
<organism evidence="2">
    <name type="scientific">mine drainage metagenome</name>
    <dbReference type="NCBI Taxonomy" id="410659"/>
    <lineage>
        <taxon>unclassified sequences</taxon>
        <taxon>metagenomes</taxon>
        <taxon>ecological metagenomes</taxon>
    </lineage>
</organism>
<evidence type="ECO:0000313" key="2">
    <source>
        <dbReference type="EMBL" id="EQD65139.1"/>
    </source>
</evidence>
<comment type="caution">
    <text evidence="2">The sequence shown here is derived from an EMBL/GenBank/DDBJ whole genome shotgun (WGS) entry which is preliminary data.</text>
</comment>
<dbReference type="Pfam" id="PF12697">
    <property type="entry name" value="Abhydrolase_6"/>
    <property type="match status" value="1"/>
</dbReference>
<dbReference type="InterPro" id="IPR000073">
    <property type="entry name" value="AB_hydrolase_1"/>
</dbReference>